<evidence type="ECO:0000313" key="7">
    <source>
        <dbReference type="EMBL" id="EWY39160.1"/>
    </source>
</evidence>
<dbReference type="AlphaFoldDB" id="W9GZ24"/>
<evidence type="ECO:0000256" key="5">
    <source>
        <dbReference type="ARBA" id="ARBA00023136"/>
    </source>
</evidence>
<feature type="transmembrane region" description="Helical" evidence="6">
    <location>
        <begin position="131"/>
        <end position="152"/>
    </location>
</feature>
<accession>W9GZ24</accession>
<proteinExistence type="predicted"/>
<evidence type="ECO:0000256" key="3">
    <source>
        <dbReference type="ARBA" id="ARBA00022692"/>
    </source>
</evidence>
<evidence type="ECO:0000256" key="4">
    <source>
        <dbReference type="ARBA" id="ARBA00022989"/>
    </source>
</evidence>
<dbReference type="Pfam" id="PF01810">
    <property type="entry name" value="LysE"/>
    <property type="match status" value="1"/>
</dbReference>
<keyword evidence="2" id="KW-1003">Cell membrane</keyword>
<dbReference type="PATRIC" id="fig|1385369.3.peg.3677"/>
<dbReference type="Proteomes" id="UP000019486">
    <property type="component" value="Unassembled WGS sequence"/>
</dbReference>
<dbReference type="GO" id="GO:0005886">
    <property type="term" value="C:plasma membrane"/>
    <property type="evidence" value="ECO:0007669"/>
    <property type="project" value="UniProtKB-SubCell"/>
</dbReference>
<keyword evidence="8" id="KW-1185">Reference proteome</keyword>
<comment type="caution">
    <text evidence="7">The sequence shown here is derived from an EMBL/GenBank/DDBJ whole genome shotgun (WGS) entry which is preliminary data.</text>
</comment>
<gene>
    <name evidence="7" type="ORF">N825_07450</name>
</gene>
<evidence type="ECO:0000256" key="1">
    <source>
        <dbReference type="ARBA" id="ARBA00004651"/>
    </source>
</evidence>
<sequence>MAVIGLLATPGPTNTLLAASGAAVGVRRSLPLIVAEAAGYLCSILSLSLVLGPIAQSWPPFNPLLRVLCGCYLAYLAWRHWNAVTASIDPAPVPFDRVFVTTLLNPKALIFAFTVIPHLASGDFIAATPYLASLVGLIAVLATTWITIGASLTVGDASGSRRLWVGRASAAVLGLFAVIISGSAFAG</sequence>
<dbReference type="InterPro" id="IPR001123">
    <property type="entry name" value="LeuE-type"/>
</dbReference>
<dbReference type="GO" id="GO:0015171">
    <property type="term" value="F:amino acid transmembrane transporter activity"/>
    <property type="evidence" value="ECO:0007669"/>
    <property type="project" value="TreeGrafter"/>
</dbReference>
<feature type="transmembrane region" description="Helical" evidence="6">
    <location>
        <begin position="164"/>
        <end position="186"/>
    </location>
</feature>
<dbReference type="STRING" id="1385369.N825_07450"/>
<feature type="transmembrane region" description="Helical" evidence="6">
    <location>
        <begin position="37"/>
        <end position="55"/>
    </location>
</feature>
<name>W9GZ24_9PROT</name>
<reference evidence="7 8" key="1">
    <citation type="submission" date="2013-08" db="EMBL/GenBank/DDBJ databases">
        <title>The genome sequence of Skermanella stibiiresistens.</title>
        <authorList>
            <person name="Zhu W."/>
            <person name="Wang G."/>
        </authorList>
    </citation>
    <scope>NUCLEOTIDE SEQUENCE [LARGE SCALE GENOMIC DNA]</scope>
    <source>
        <strain evidence="7 8">SB22</strain>
    </source>
</reference>
<dbReference type="PANTHER" id="PTHR30086:SF20">
    <property type="entry name" value="ARGININE EXPORTER PROTEIN ARGO-RELATED"/>
    <property type="match status" value="1"/>
</dbReference>
<evidence type="ECO:0000256" key="2">
    <source>
        <dbReference type="ARBA" id="ARBA00022475"/>
    </source>
</evidence>
<organism evidence="7 8">
    <name type="scientific">Skermanella stibiiresistens SB22</name>
    <dbReference type="NCBI Taxonomy" id="1385369"/>
    <lineage>
        <taxon>Bacteria</taxon>
        <taxon>Pseudomonadati</taxon>
        <taxon>Pseudomonadota</taxon>
        <taxon>Alphaproteobacteria</taxon>
        <taxon>Rhodospirillales</taxon>
        <taxon>Azospirillaceae</taxon>
        <taxon>Skermanella</taxon>
    </lineage>
</organism>
<feature type="transmembrane region" description="Helical" evidence="6">
    <location>
        <begin position="98"/>
        <end position="119"/>
    </location>
</feature>
<dbReference type="PANTHER" id="PTHR30086">
    <property type="entry name" value="ARGININE EXPORTER PROTEIN ARGO"/>
    <property type="match status" value="1"/>
</dbReference>
<protein>
    <submittedName>
        <fullName evidence="7">Multidrug transporter MatE</fullName>
    </submittedName>
</protein>
<evidence type="ECO:0000313" key="8">
    <source>
        <dbReference type="Proteomes" id="UP000019486"/>
    </source>
</evidence>
<dbReference type="EMBL" id="AVFL01000013">
    <property type="protein sequence ID" value="EWY39160.1"/>
    <property type="molecule type" value="Genomic_DNA"/>
</dbReference>
<evidence type="ECO:0000256" key="6">
    <source>
        <dbReference type="SAM" id="Phobius"/>
    </source>
</evidence>
<keyword evidence="5 6" id="KW-0472">Membrane</keyword>
<keyword evidence="3 6" id="KW-0812">Transmembrane</keyword>
<comment type="subcellular location">
    <subcellularLocation>
        <location evidence="1">Cell membrane</location>
        <topology evidence="1">Multi-pass membrane protein</topology>
    </subcellularLocation>
</comment>
<dbReference type="GO" id="GO:0033228">
    <property type="term" value="P:cysteine export across plasma membrane"/>
    <property type="evidence" value="ECO:0007669"/>
    <property type="project" value="TreeGrafter"/>
</dbReference>
<keyword evidence="4 6" id="KW-1133">Transmembrane helix</keyword>